<sequence>MIVTQTRPRHPFTTRTCEDNAAAFRAFHRLRRTPWPSAPTPARVKGEAVEDASGQLRFRTGTFTTCRVTACSRGRPVDTLRPTCLHPAMPLSEPLTRRRAVDLVRVAAALCRTTG</sequence>
<accession>A0ABP9J0L7</accession>
<protein>
    <recommendedName>
        <fullName evidence="3">SWIM-type domain-containing protein</fullName>
    </recommendedName>
</protein>
<keyword evidence="2" id="KW-1185">Reference proteome</keyword>
<evidence type="ECO:0008006" key="3">
    <source>
        <dbReference type="Google" id="ProtNLM"/>
    </source>
</evidence>
<reference evidence="2" key="1">
    <citation type="journal article" date="2019" name="Int. J. Syst. Evol. Microbiol.">
        <title>The Global Catalogue of Microorganisms (GCM) 10K type strain sequencing project: providing services to taxonomists for standard genome sequencing and annotation.</title>
        <authorList>
            <consortium name="The Broad Institute Genomics Platform"/>
            <consortium name="The Broad Institute Genome Sequencing Center for Infectious Disease"/>
            <person name="Wu L."/>
            <person name="Ma J."/>
        </authorList>
    </citation>
    <scope>NUCLEOTIDE SEQUENCE [LARGE SCALE GENOMIC DNA]</scope>
    <source>
        <strain evidence="2">JCM 18409</strain>
    </source>
</reference>
<proteinExistence type="predicted"/>
<dbReference type="Proteomes" id="UP001501759">
    <property type="component" value="Unassembled WGS sequence"/>
</dbReference>
<organism evidence="1 2">
    <name type="scientific">Streptomyces siamensis</name>
    <dbReference type="NCBI Taxonomy" id="1274986"/>
    <lineage>
        <taxon>Bacteria</taxon>
        <taxon>Bacillati</taxon>
        <taxon>Actinomycetota</taxon>
        <taxon>Actinomycetes</taxon>
        <taxon>Kitasatosporales</taxon>
        <taxon>Streptomycetaceae</taxon>
        <taxon>Streptomyces</taxon>
    </lineage>
</organism>
<evidence type="ECO:0000313" key="2">
    <source>
        <dbReference type="Proteomes" id="UP001501759"/>
    </source>
</evidence>
<comment type="caution">
    <text evidence="1">The sequence shown here is derived from an EMBL/GenBank/DDBJ whole genome shotgun (WGS) entry which is preliminary data.</text>
</comment>
<name>A0ABP9J0L7_9ACTN</name>
<dbReference type="EMBL" id="BAABKB010000016">
    <property type="protein sequence ID" value="GAA5016473.1"/>
    <property type="molecule type" value="Genomic_DNA"/>
</dbReference>
<gene>
    <name evidence="1" type="ORF">GCM10023335_42170</name>
</gene>
<evidence type="ECO:0000313" key="1">
    <source>
        <dbReference type="EMBL" id="GAA5016473.1"/>
    </source>
</evidence>